<keyword evidence="4" id="KW-0862">Zinc</keyword>
<accession>A0A9Q9DEH5</accession>
<dbReference type="Proteomes" id="UP001055460">
    <property type="component" value="Plasmid pC"/>
</dbReference>
<dbReference type="PANTHER" id="PTHR42978">
    <property type="entry name" value="QUORUM-QUENCHING LACTONASE YTNP-RELATED-RELATED"/>
    <property type="match status" value="1"/>
</dbReference>
<protein>
    <submittedName>
        <fullName evidence="6">MBL fold metallo-hydrolase</fullName>
    </submittedName>
</protein>
<evidence type="ECO:0000313" key="7">
    <source>
        <dbReference type="Proteomes" id="UP001055460"/>
    </source>
</evidence>
<feature type="domain" description="Metallo-beta-lactamase" evidence="5">
    <location>
        <begin position="112"/>
        <end position="317"/>
    </location>
</feature>
<dbReference type="InterPro" id="IPR001279">
    <property type="entry name" value="Metallo-B-lactamas"/>
</dbReference>
<dbReference type="SUPFAM" id="SSF56281">
    <property type="entry name" value="Metallo-hydrolase/oxidoreductase"/>
    <property type="match status" value="1"/>
</dbReference>
<evidence type="ECO:0000256" key="4">
    <source>
        <dbReference type="ARBA" id="ARBA00022833"/>
    </source>
</evidence>
<evidence type="ECO:0000313" key="6">
    <source>
        <dbReference type="EMBL" id="USJ28420.1"/>
    </source>
</evidence>
<dbReference type="Pfam" id="PF00753">
    <property type="entry name" value="Lactamase_B"/>
    <property type="match status" value="1"/>
</dbReference>
<dbReference type="CDD" id="cd07720">
    <property type="entry name" value="OPHC2-like_MBL-fold"/>
    <property type="match status" value="1"/>
</dbReference>
<geneLocation type="plasmid" evidence="6 7">
    <name>pC</name>
</geneLocation>
<dbReference type="InterPro" id="IPR051013">
    <property type="entry name" value="MBL_superfamily_lactonases"/>
</dbReference>
<comment type="similarity">
    <text evidence="1">Belongs to the metallo-beta-lactamase superfamily.</text>
</comment>
<dbReference type="AlphaFoldDB" id="A0A9Q9DEH5"/>
<sequence length="343" mass="35769">MRHDSISDSGISRRTTLIAGLSALGLVASGGGRLITSAAAADSGPYSGTGVAASKTPAFFQATVGDAKVTALLDGGFVIPTAGLPKFFPDSSPTLANLDNLVFPHPDGLAIPVGAYLIETGRNTVLIDAGGGPNYLPTTGRLQASLAAVGVAPEKVDTILLTHMHMEHALGMSTADGKQAFPNAEVVVSNAEYTFWLDDANISRVPQGKSFVEGARRAVAPYSGRIRRFNDDRETEVVAGISTLPGPGHTPGNTSFLLTSGSQSMLIMGDVLHHPVLQLPTPRARIGVDVDPALGVESRVRTLESIAGKTTFVGGMHLPWPGFGRIARSGEGFAYLAMPWQFA</sequence>
<dbReference type="InterPro" id="IPR036866">
    <property type="entry name" value="RibonucZ/Hydroxyglut_hydro"/>
</dbReference>
<dbReference type="RefSeq" id="WP_252161489.1">
    <property type="nucleotide sequence ID" value="NZ_CP098810.1"/>
</dbReference>
<evidence type="ECO:0000256" key="3">
    <source>
        <dbReference type="ARBA" id="ARBA00022801"/>
    </source>
</evidence>
<gene>
    <name evidence="6" type="ORF">NE863_35365</name>
</gene>
<keyword evidence="6" id="KW-0614">Plasmid</keyword>
<dbReference type="InterPro" id="IPR006311">
    <property type="entry name" value="TAT_signal"/>
</dbReference>
<dbReference type="EMBL" id="CP098810">
    <property type="protein sequence ID" value="USJ28420.1"/>
    <property type="molecule type" value="Genomic_DNA"/>
</dbReference>
<dbReference type="PROSITE" id="PS51318">
    <property type="entry name" value="TAT"/>
    <property type="match status" value="1"/>
</dbReference>
<dbReference type="Gene3D" id="3.60.15.10">
    <property type="entry name" value="Ribonuclease Z/Hydroxyacylglutathione hydrolase-like"/>
    <property type="match status" value="1"/>
</dbReference>
<dbReference type="PANTHER" id="PTHR42978:SF6">
    <property type="entry name" value="QUORUM-QUENCHING LACTONASE YTNP-RELATED"/>
    <property type="match status" value="1"/>
</dbReference>
<evidence type="ECO:0000259" key="5">
    <source>
        <dbReference type="SMART" id="SM00849"/>
    </source>
</evidence>
<proteinExistence type="inferred from homology"/>
<organism evidence="6 7">
    <name type="scientific">Ensifer adhaerens</name>
    <name type="common">Sinorhizobium morelense</name>
    <dbReference type="NCBI Taxonomy" id="106592"/>
    <lineage>
        <taxon>Bacteria</taxon>
        <taxon>Pseudomonadati</taxon>
        <taxon>Pseudomonadota</taxon>
        <taxon>Alphaproteobacteria</taxon>
        <taxon>Hyphomicrobiales</taxon>
        <taxon>Rhizobiaceae</taxon>
        <taxon>Sinorhizobium/Ensifer group</taxon>
        <taxon>Ensifer</taxon>
    </lineage>
</organism>
<dbReference type="SMART" id="SM00849">
    <property type="entry name" value="Lactamase_B"/>
    <property type="match status" value="1"/>
</dbReference>
<reference evidence="6" key="1">
    <citation type="submission" date="2022-06" db="EMBL/GenBank/DDBJ databases">
        <title>Physiological and biochemical characterization and genomic elucidation of a strain of the genus Ensifer adhaerens M8 that combines arsenic oxidation and chromium reduction.</title>
        <authorList>
            <person name="Li X."/>
            <person name="Yu c."/>
        </authorList>
    </citation>
    <scope>NUCLEOTIDE SEQUENCE</scope>
    <source>
        <strain evidence="6">M8</strain>
        <plasmid evidence="6">pC</plasmid>
    </source>
</reference>
<name>A0A9Q9DEH5_ENSAD</name>
<evidence type="ECO:0000256" key="2">
    <source>
        <dbReference type="ARBA" id="ARBA00022723"/>
    </source>
</evidence>
<evidence type="ECO:0000256" key="1">
    <source>
        <dbReference type="ARBA" id="ARBA00007749"/>
    </source>
</evidence>
<keyword evidence="3" id="KW-0378">Hydrolase</keyword>
<dbReference type="GO" id="GO:0046872">
    <property type="term" value="F:metal ion binding"/>
    <property type="evidence" value="ECO:0007669"/>
    <property type="project" value="UniProtKB-KW"/>
</dbReference>
<keyword evidence="2" id="KW-0479">Metal-binding</keyword>
<dbReference type="GO" id="GO:0016787">
    <property type="term" value="F:hydrolase activity"/>
    <property type="evidence" value="ECO:0007669"/>
    <property type="project" value="UniProtKB-KW"/>
</dbReference>